<dbReference type="InterPro" id="IPR050332">
    <property type="entry name" value="GPCR_2"/>
</dbReference>
<protein>
    <submittedName>
        <fullName evidence="3">Vasoactive intestinal polypeptide receptor</fullName>
    </submittedName>
</protein>
<evidence type="ECO:0000313" key="4">
    <source>
        <dbReference type="Proteomes" id="UP000424527"/>
    </source>
</evidence>
<dbReference type="FunFam" id="4.10.1240.10:FF:000016">
    <property type="entry name" value="Vasoactive intestinal peptide receptor 1"/>
    <property type="match status" value="1"/>
</dbReference>
<name>A0A6G0HKW8_LARCR</name>
<dbReference type="Proteomes" id="UP000424527">
    <property type="component" value="Unassembled WGS sequence"/>
</dbReference>
<dbReference type="GO" id="GO:0005886">
    <property type="term" value="C:plasma membrane"/>
    <property type="evidence" value="ECO:0007669"/>
    <property type="project" value="TreeGrafter"/>
</dbReference>
<gene>
    <name evidence="3" type="ORF">D5F01_LYC21985</name>
</gene>
<accession>A0A6G0HKW8</accession>
<dbReference type="PANTHER" id="PTHR45620:SF24">
    <property type="entry name" value="VASOACTIVE INTESTINAL POLYPEPTIDE RECEPTOR 1"/>
    <property type="match status" value="1"/>
</dbReference>
<proteinExistence type="predicted"/>
<reference evidence="3 4" key="1">
    <citation type="submission" date="2019-07" db="EMBL/GenBank/DDBJ databases">
        <title>Chromosome genome assembly for large yellow croaker.</title>
        <authorList>
            <person name="Xiao S."/>
        </authorList>
    </citation>
    <scope>NUCLEOTIDE SEQUENCE [LARGE SCALE GENOMIC DNA]</scope>
    <source>
        <strain evidence="3">JMULYC20181020</strain>
        <tissue evidence="3">Muscle</tissue>
    </source>
</reference>
<dbReference type="GO" id="GO:0008528">
    <property type="term" value="F:G protein-coupled peptide receptor activity"/>
    <property type="evidence" value="ECO:0007669"/>
    <property type="project" value="TreeGrafter"/>
</dbReference>
<dbReference type="Gene3D" id="4.10.1240.10">
    <property type="entry name" value="GPCR, family 2, extracellular hormone receptor domain"/>
    <property type="match status" value="1"/>
</dbReference>
<dbReference type="PROSITE" id="PS00649">
    <property type="entry name" value="G_PROTEIN_RECEP_F2_1"/>
    <property type="match status" value="1"/>
</dbReference>
<comment type="caution">
    <text evidence="3">The sequence shown here is derived from an EMBL/GenBank/DDBJ whole genome shotgun (WGS) entry which is preliminary data.</text>
</comment>
<keyword evidence="4" id="KW-1185">Reference proteome</keyword>
<keyword evidence="3" id="KW-0675">Receptor</keyword>
<dbReference type="GO" id="GO:0004999">
    <property type="term" value="F:vasoactive intestinal polypeptide receptor activity"/>
    <property type="evidence" value="ECO:0007669"/>
    <property type="project" value="TreeGrafter"/>
</dbReference>
<organism evidence="3 4">
    <name type="scientific">Larimichthys crocea</name>
    <name type="common">Large yellow croaker</name>
    <name type="synonym">Pseudosciaena crocea</name>
    <dbReference type="NCBI Taxonomy" id="215358"/>
    <lineage>
        <taxon>Eukaryota</taxon>
        <taxon>Metazoa</taxon>
        <taxon>Chordata</taxon>
        <taxon>Craniata</taxon>
        <taxon>Vertebrata</taxon>
        <taxon>Euteleostomi</taxon>
        <taxon>Actinopterygii</taxon>
        <taxon>Neopterygii</taxon>
        <taxon>Teleostei</taxon>
        <taxon>Neoteleostei</taxon>
        <taxon>Acanthomorphata</taxon>
        <taxon>Eupercaria</taxon>
        <taxon>Sciaenidae</taxon>
        <taxon>Larimichthys</taxon>
    </lineage>
</organism>
<sequence length="151" mass="16742">MDASQLFILLLLSGYLPKVLSLQMCDVVNEIELEKERCENSTFGNITSGCQGMWDIIACWPSASVGEVVTITCPTYFSYFSDQHRGNLSKTCTADGWTEMHPLDIAVNCGYNLNSTSDDVEEEIRPRDQKSHLLGCPEKGVPSTFSGLYDT</sequence>
<dbReference type="SMART" id="SM00008">
    <property type="entry name" value="HormR"/>
    <property type="match status" value="1"/>
</dbReference>
<evidence type="ECO:0000259" key="2">
    <source>
        <dbReference type="PROSITE" id="PS50227"/>
    </source>
</evidence>
<dbReference type="GO" id="GO:0007188">
    <property type="term" value="P:adenylate cyclase-modulating G protein-coupled receptor signaling pathway"/>
    <property type="evidence" value="ECO:0007669"/>
    <property type="project" value="TreeGrafter"/>
</dbReference>
<evidence type="ECO:0000313" key="3">
    <source>
        <dbReference type="EMBL" id="KAE8279854.1"/>
    </source>
</evidence>
<feature type="signal peptide" evidence="1">
    <location>
        <begin position="1"/>
        <end position="21"/>
    </location>
</feature>
<dbReference type="PROSITE" id="PS50227">
    <property type="entry name" value="G_PROTEIN_RECEP_F2_3"/>
    <property type="match status" value="1"/>
</dbReference>
<evidence type="ECO:0000256" key="1">
    <source>
        <dbReference type="SAM" id="SignalP"/>
    </source>
</evidence>
<feature type="chain" id="PRO_5026042652" evidence="1">
    <location>
        <begin position="22"/>
        <end position="151"/>
    </location>
</feature>
<dbReference type="AlphaFoldDB" id="A0A6G0HKW8"/>
<feature type="domain" description="G-protein coupled receptors family 2 profile 1" evidence="2">
    <location>
        <begin position="37"/>
        <end position="113"/>
    </location>
</feature>
<dbReference type="PANTHER" id="PTHR45620">
    <property type="entry name" value="PDF RECEPTOR-LIKE PROTEIN-RELATED"/>
    <property type="match status" value="1"/>
</dbReference>
<keyword evidence="1" id="KW-0732">Signal</keyword>
<dbReference type="GO" id="GO:0017046">
    <property type="term" value="F:peptide hormone binding"/>
    <property type="evidence" value="ECO:0007669"/>
    <property type="project" value="TreeGrafter"/>
</dbReference>
<dbReference type="SUPFAM" id="SSF111418">
    <property type="entry name" value="Hormone receptor domain"/>
    <property type="match status" value="1"/>
</dbReference>
<dbReference type="InterPro" id="IPR001879">
    <property type="entry name" value="GPCR_2_extracellular_dom"/>
</dbReference>
<dbReference type="InterPro" id="IPR036445">
    <property type="entry name" value="GPCR_2_extracell_dom_sf"/>
</dbReference>
<dbReference type="EMBL" id="REGW02000022">
    <property type="protein sequence ID" value="KAE8279854.1"/>
    <property type="molecule type" value="Genomic_DNA"/>
</dbReference>
<dbReference type="InterPro" id="IPR017983">
    <property type="entry name" value="GPCR_2_secretin-like_CS"/>
</dbReference>
<dbReference type="Pfam" id="PF02793">
    <property type="entry name" value="HRM"/>
    <property type="match status" value="1"/>
</dbReference>